<evidence type="ECO:0000313" key="8">
    <source>
        <dbReference type="Proteomes" id="UP000230002"/>
    </source>
</evidence>
<keyword evidence="4 6" id="KW-1133">Transmembrane helix</keyword>
<evidence type="ECO:0000256" key="2">
    <source>
        <dbReference type="ARBA" id="ARBA00009530"/>
    </source>
</evidence>
<evidence type="ECO:0000256" key="4">
    <source>
        <dbReference type="ARBA" id="ARBA00022989"/>
    </source>
</evidence>
<protein>
    <submittedName>
        <fullName evidence="7">Uncharacterized protein</fullName>
    </submittedName>
</protein>
<dbReference type="Proteomes" id="UP000230002">
    <property type="component" value="Unassembled WGS sequence"/>
</dbReference>
<dbReference type="InterPro" id="IPR000612">
    <property type="entry name" value="PMP3"/>
</dbReference>
<evidence type="ECO:0000256" key="6">
    <source>
        <dbReference type="SAM" id="Phobius"/>
    </source>
</evidence>
<dbReference type="GO" id="GO:0016020">
    <property type="term" value="C:membrane"/>
    <property type="evidence" value="ECO:0007669"/>
    <property type="project" value="UniProtKB-SubCell"/>
</dbReference>
<comment type="caution">
    <text evidence="7">The sequence shown here is derived from an EMBL/GenBank/DDBJ whole genome shotgun (WGS) entry which is preliminary data.</text>
</comment>
<sequence>MADEVSSTSDVALYFLAIFIPPLAVFFKRGLGSGSLFRAMTGSALTEPSLNVRFLDQHPSLDPGVDTRRYTCLVCHLQERRYYVNALAAFDLGFRTRTLMLYQ</sequence>
<dbReference type="PROSITE" id="PS01309">
    <property type="entry name" value="UPF0057"/>
    <property type="match status" value="1"/>
</dbReference>
<evidence type="ECO:0000313" key="7">
    <source>
        <dbReference type="EMBL" id="PIL27322.1"/>
    </source>
</evidence>
<keyword evidence="5 6" id="KW-0472">Membrane</keyword>
<dbReference type="AlphaFoldDB" id="A0A2G8S0M3"/>
<organism evidence="7 8">
    <name type="scientific">Ganoderma sinense ZZ0214-1</name>
    <dbReference type="NCBI Taxonomy" id="1077348"/>
    <lineage>
        <taxon>Eukaryota</taxon>
        <taxon>Fungi</taxon>
        <taxon>Dikarya</taxon>
        <taxon>Basidiomycota</taxon>
        <taxon>Agaricomycotina</taxon>
        <taxon>Agaricomycetes</taxon>
        <taxon>Polyporales</taxon>
        <taxon>Polyporaceae</taxon>
        <taxon>Ganoderma</taxon>
    </lineage>
</organism>
<reference evidence="7 8" key="1">
    <citation type="journal article" date="2015" name="Sci. Rep.">
        <title>Chromosome-level genome map provides insights into diverse defense mechanisms in the medicinal fungus Ganoderma sinense.</title>
        <authorList>
            <person name="Zhu Y."/>
            <person name="Xu J."/>
            <person name="Sun C."/>
            <person name="Zhou S."/>
            <person name="Xu H."/>
            <person name="Nelson D.R."/>
            <person name="Qian J."/>
            <person name="Song J."/>
            <person name="Luo H."/>
            <person name="Xiang L."/>
            <person name="Li Y."/>
            <person name="Xu Z."/>
            <person name="Ji A."/>
            <person name="Wang L."/>
            <person name="Lu S."/>
            <person name="Hayward A."/>
            <person name="Sun W."/>
            <person name="Li X."/>
            <person name="Schwartz D.C."/>
            <person name="Wang Y."/>
            <person name="Chen S."/>
        </authorList>
    </citation>
    <scope>NUCLEOTIDE SEQUENCE [LARGE SCALE GENOMIC DNA]</scope>
    <source>
        <strain evidence="7 8">ZZ0214-1</strain>
    </source>
</reference>
<evidence type="ECO:0000256" key="5">
    <source>
        <dbReference type="ARBA" id="ARBA00023136"/>
    </source>
</evidence>
<dbReference type="OrthoDB" id="2802411at2759"/>
<dbReference type="Pfam" id="PF01679">
    <property type="entry name" value="Pmp3"/>
    <property type="match status" value="1"/>
</dbReference>
<keyword evidence="8" id="KW-1185">Reference proteome</keyword>
<keyword evidence="3 6" id="KW-0812">Transmembrane</keyword>
<proteinExistence type="inferred from homology"/>
<dbReference type="STRING" id="1077348.A0A2G8S0M3"/>
<gene>
    <name evidence="7" type="ORF">GSI_10469</name>
</gene>
<evidence type="ECO:0000256" key="3">
    <source>
        <dbReference type="ARBA" id="ARBA00022692"/>
    </source>
</evidence>
<accession>A0A2G8S0M3</accession>
<evidence type="ECO:0000256" key="1">
    <source>
        <dbReference type="ARBA" id="ARBA00004370"/>
    </source>
</evidence>
<comment type="subcellular location">
    <subcellularLocation>
        <location evidence="1">Membrane</location>
    </subcellularLocation>
</comment>
<name>A0A2G8S0M3_9APHY</name>
<dbReference type="EMBL" id="AYKW01000034">
    <property type="protein sequence ID" value="PIL27322.1"/>
    <property type="molecule type" value="Genomic_DNA"/>
</dbReference>
<comment type="similarity">
    <text evidence="2">Belongs to the UPF0057 (PMP3) family.</text>
</comment>
<feature type="transmembrane region" description="Helical" evidence="6">
    <location>
        <begin position="12"/>
        <end position="31"/>
    </location>
</feature>